<dbReference type="InterPro" id="IPR017774">
    <property type="entry name" value="Bicupin_oxalate_deCO2ase/Oxase"/>
</dbReference>
<dbReference type="GO" id="GO:0033609">
    <property type="term" value="P:oxalate metabolic process"/>
    <property type="evidence" value="ECO:0007669"/>
    <property type="project" value="InterPro"/>
</dbReference>
<feature type="binding site" evidence="2">
    <location>
        <position position="372"/>
    </location>
    <ligand>
        <name>Mn(2+)</name>
        <dbReference type="ChEBI" id="CHEBI:29035"/>
        <label>1</label>
    </ligand>
</feature>
<dbReference type="InterPro" id="IPR011051">
    <property type="entry name" value="RmlC_Cupin_sf"/>
</dbReference>
<name>A0A4Y9Z5U0_9AGAM</name>
<evidence type="ECO:0000313" key="5">
    <source>
        <dbReference type="EMBL" id="TFY69233.1"/>
    </source>
</evidence>
<feature type="binding site" evidence="2">
    <location>
        <position position="376"/>
    </location>
    <ligand>
        <name>Mn(2+)</name>
        <dbReference type="ChEBI" id="CHEBI:29035"/>
        <label>1</label>
    </ligand>
</feature>
<dbReference type="NCBIfam" id="TIGR03404">
    <property type="entry name" value="bicupin_oxalic"/>
    <property type="match status" value="1"/>
</dbReference>
<dbReference type="PANTHER" id="PTHR35848">
    <property type="entry name" value="OXALATE-BINDING PROTEIN"/>
    <property type="match status" value="1"/>
</dbReference>
<feature type="binding site" evidence="2">
    <location>
        <position position="557"/>
    </location>
    <ligand>
        <name>Mn(2+)</name>
        <dbReference type="ChEBI" id="CHEBI:29035"/>
        <label>2</label>
    </ligand>
</feature>
<dbReference type="PANTHER" id="PTHR35848:SF9">
    <property type="entry name" value="SLL1358 PROTEIN"/>
    <property type="match status" value="1"/>
</dbReference>
<dbReference type="InterPro" id="IPR006045">
    <property type="entry name" value="Cupin_1"/>
</dbReference>
<feature type="binding site" evidence="2">
    <location>
        <position position="415"/>
    </location>
    <ligand>
        <name>Mn(2+)</name>
        <dbReference type="ChEBI" id="CHEBI:29035"/>
        <label>1</label>
    </ligand>
</feature>
<feature type="region of interest" description="Disordered" evidence="3">
    <location>
        <begin position="258"/>
        <end position="280"/>
    </location>
</feature>
<reference evidence="5 6" key="1">
    <citation type="submission" date="2019-02" db="EMBL/GenBank/DDBJ databases">
        <title>Genome sequencing of the rare red list fungi Dentipellis fragilis.</title>
        <authorList>
            <person name="Buettner E."/>
            <person name="Kellner H."/>
        </authorList>
    </citation>
    <scope>NUCLEOTIDE SEQUENCE [LARGE SCALE GENOMIC DNA]</scope>
    <source>
        <strain evidence="5 6">DSM 105465</strain>
    </source>
</reference>
<evidence type="ECO:0000256" key="1">
    <source>
        <dbReference type="ARBA" id="ARBA00022723"/>
    </source>
</evidence>
<dbReference type="CDD" id="cd20304">
    <property type="entry name" value="cupin_OxDC_N"/>
    <property type="match status" value="1"/>
</dbReference>
<evidence type="ECO:0000313" key="6">
    <source>
        <dbReference type="Proteomes" id="UP000298327"/>
    </source>
</evidence>
<organism evidence="5 6">
    <name type="scientific">Dentipellis fragilis</name>
    <dbReference type="NCBI Taxonomy" id="205917"/>
    <lineage>
        <taxon>Eukaryota</taxon>
        <taxon>Fungi</taxon>
        <taxon>Dikarya</taxon>
        <taxon>Basidiomycota</taxon>
        <taxon>Agaricomycotina</taxon>
        <taxon>Agaricomycetes</taxon>
        <taxon>Russulales</taxon>
        <taxon>Hericiaceae</taxon>
        <taxon>Dentipellis</taxon>
    </lineage>
</organism>
<dbReference type="EMBL" id="SEOQ01000142">
    <property type="protein sequence ID" value="TFY69233.1"/>
    <property type="molecule type" value="Genomic_DNA"/>
</dbReference>
<dbReference type="SUPFAM" id="SSF51182">
    <property type="entry name" value="RmlC-like cupins"/>
    <property type="match status" value="1"/>
</dbReference>
<sequence length="685" mass="73641">MPYQSRKLVDVVTIILALECPCPHLARPILGTLGLTLANVTPELCHAKRTMLKTGEASRPCRASNGTGSGRRISWIILAQIPPGSADSHPGLPDPLQKVCAHPSDANGIPPSSPPNWRSFDRMFLDRPSPIQGNDTVWLAARSHVRPGDGYHGTGARRSKAAVQETKWTRPAFQHSYSYHFTTPLTSLAIANMVKFSASLLFLITLAVSAYGAPAANGTDAATSSVASASSAASAPASSVTPAASSSDATPTTVISETATVKPVSDDPNAPIFQPGTNPGSTPEAIRGSLGASVLGPQNIAIDQQNPDFLAPPSTDNGDVPNAKWPFGLSHNRLQTGGWARQQNIEVMPIATEMAGVNMRLEAGAIRELHWHKTAEWAYVIKGSTQITSVNQNGQNYIATVNPGDLWYFPPGIPHSLQATGDGGEGSEFLLVFDDGSFSDDSTFLLTDWLAHVPMDVIAKNFQTNITTFDHIPSEQLYIFPAVPPADDAQPPSDPQGQIPEPFSFALSQMKPTQLQGGTVKIVDSTIFNISKTIAVAELTVEPGAIRELHWHPTQDEWTFYLSGSSRVTIFASSSNARTFDFQAGDIGYVPASYGPLCRERWKRHAALPRDLQDWYALFPSHLPTLLNDYPADRFQDISLQQWLALTPPELVKAHLGLSDEAISHLSKTKQIVVGGSGSNSNASD</sequence>
<proteinExistence type="predicted"/>
<dbReference type="Pfam" id="PF00190">
    <property type="entry name" value="Cupin_1"/>
    <property type="match status" value="2"/>
</dbReference>
<dbReference type="SMART" id="SM00835">
    <property type="entry name" value="Cupin_1"/>
    <property type="match status" value="2"/>
</dbReference>
<dbReference type="Gene3D" id="2.60.120.10">
    <property type="entry name" value="Jelly Rolls"/>
    <property type="match status" value="3"/>
</dbReference>
<dbReference type="STRING" id="205917.A0A4Y9Z5U0"/>
<comment type="caution">
    <text evidence="5">The sequence shown here is derived from an EMBL/GenBank/DDBJ whole genome shotgun (WGS) entry which is preliminary data.</text>
</comment>
<feature type="domain" description="Cupin type-1" evidence="4">
    <location>
        <begin position="505"/>
        <end position="664"/>
    </location>
</feature>
<dbReference type="InterPro" id="IPR014710">
    <property type="entry name" value="RmlC-like_jellyroll"/>
</dbReference>
<dbReference type="GO" id="GO:0046872">
    <property type="term" value="F:metal ion binding"/>
    <property type="evidence" value="ECO:0007669"/>
    <property type="project" value="UniProtKB-KW"/>
</dbReference>
<keyword evidence="6" id="KW-1185">Reference proteome</keyword>
<gene>
    <name evidence="5" type="ORF">EVG20_g3233</name>
</gene>
<keyword evidence="2" id="KW-0464">Manganese</keyword>
<feature type="binding site" evidence="2">
    <location>
        <position position="550"/>
    </location>
    <ligand>
        <name>Mn(2+)</name>
        <dbReference type="ChEBI" id="CHEBI:29035"/>
        <label>2</label>
    </ligand>
</feature>
<dbReference type="InterPro" id="IPR051610">
    <property type="entry name" value="GPI/OXD"/>
</dbReference>
<evidence type="ECO:0000256" key="2">
    <source>
        <dbReference type="PIRSR" id="PIRSR617774-2"/>
    </source>
</evidence>
<dbReference type="Proteomes" id="UP000298327">
    <property type="component" value="Unassembled WGS sequence"/>
</dbReference>
<evidence type="ECO:0000259" key="4">
    <source>
        <dbReference type="SMART" id="SM00835"/>
    </source>
</evidence>
<dbReference type="OrthoDB" id="10263073at2759"/>
<accession>A0A4Y9Z5U0</accession>
<keyword evidence="1 2" id="KW-0479">Metal-binding</keyword>
<feature type="domain" description="Cupin type-1" evidence="4">
    <location>
        <begin position="327"/>
        <end position="470"/>
    </location>
</feature>
<dbReference type="AlphaFoldDB" id="A0A4Y9Z5U0"/>
<evidence type="ECO:0000256" key="3">
    <source>
        <dbReference type="SAM" id="MobiDB-lite"/>
    </source>
</evidence>
<comment type="cofactor">
    <cofactor evidence="2">
        <name>Mn(2+)</name>
        <dbReference type="ChEBI" id="CHEBI:29035"/>
    </cofactor>
    <text evidence="2">Binds 2 manganese ions per subunit.</text>
</comment>
<feature type="binding site" evidence="2">
    <location>
        <position position="370"/>
    </location>
    <ligand>
        <name>Mn(2+)</name>
        <dbReference type="ChEBI" id="CHEBI:29035"/>
        <label>1</label>
    </ligand>
</feature>
<dbReference type="CDD" id="cd20305">
    <property type="entry name" value="cupin_OxDC_C"/>
    <property type="match status" value="1"/>
</dbReference>
<protein>
    <recommendedName>
        <fullName evidence="4">Cupin type-1 domain-containing protein</fullName>
    </recommendedName>
</protein>
<feature type="binding site" evidence="2">
    <location>
        <position position="552"/>
    </location>
    <ligand>
        <name>Mn(2+)</name>
        <dbReference type="ChEBI" id="CHEBI:29035"/>
        <label>2</label>
    </ligand>
</feature>